<dbReference type="Proteomes" id="UP000203066">
    <property type="component" value="Segment"/>
</dbReference>
<gene>
    <name evidence="2" type="ORF">LbFV_ORF86</name>
</gene>
<evidence type="ECO:0000256" key="1">
    <source>
        <dbReference type="SAM" id="Phobius"/>
    </source>
</evidence>
<keyword evidence="1" id="KW-0812">Transmembrane</keyword>
<dbReference type="EMBL" id="KY009685">
    <property type="protein sequence ID" value="AQQ80006.1"/>
    <property type="molecule type" value="Genomic_DNA"/>
</dbReference>
<reference evidence="2 3" key="1">
    <citation type="journal article" date="2016" name="Genome Biol. Evol.">
        <title>Genome Sequencing of the Behavior Manipulating Virus LbFV Reveals a Possible New Virus Family.</title>
        <authorList>
            <person name="Lepetit D."/>
            <person name="Gillet B."/>
            <person name="Hughes S."/>
            <person name="Kraaijeveld K."/>
            <person name="Varaldi J."/>
        </authorList>
    </citation>
    <scope>NUCLEOTIDE SEQUENCE [LARGE SCALE GENOMIC DNA]</scope>
    <source>
        <strain evidence="2">Valence Gotheron</strain>
    </source>
</reference>
<sequence>MFITLNINFLHISYLIINCFIFFRKKKYSSTWTIIKYTCYIHGIMLLKLLENHQIGYLYEQMNIDLKKE</sequence>
<keyword evidence="3" id="KW-1185">Reference proteome</keyword>
<accession>A0A1S5YDD0</accession>
<evidence type="ECO:0000313" key="3">
    <source>
        <dbReference type="Proteomes" id="UP000203066"/>
    </source>
</evidence>
<evidence type="ECO:0000313" key="2">
    <source>
        <dbReference type="EMBL" id="AQQ80006.1"/>
    </source>
</evidence>
<dbReference type="GeneID" id="31050563"/>
<name>A0A1S5YDD0_9VIRU</name>
<dbReference type="RefSeq" id="YP_009345690.1">
    <property type="nucleotide sequence ID" value="NC_033778.1"/>
</dbReference>
<organism evidence="2 3">
    <name type="scientific">Leptopilina boulardi filamentous virus</name>
    <dbReference type="NCBI Taxonomy" id="552509"/>
    <lineage>
        <taxon>Viruses</taxon>
        <taxon>Viruses incertae sedis</taxon>
        <taxon>Naldaviricetes</taxon>
        <taxon>Lefavirales</taxon>
        <taxon>Filamentoviridae</taxon>
        <taxon>Alphafilamentovirus</taxon>
        <taxon>Alphafilamentovirus leboulardi</taxon>
    </lineage>
</organism>
<keyword evidence="1" id="KW-1133">Transmembrane helix</keyword>
<keyword evidence="1" id="KW-0472">Membrane</keyword>
<dbReference type="KEGG" id="vg:31050563"/>
<proteinExistence type="predicted"/>
<feature type="transmembrane region" description="Helical" evidence="1">
    <location>
        <begin position="6"/>
        <end position="23"/>
    </location>
</feature>
<protein>
    <submittedName>
        <fullName evidence="2">Uncharacterized protein</fullName>
    </submittedName>
</protein>